<dbReference type="GO" id="GO:0006261">
    <property type="term" value="P:DNA-templated DNA replication"/>
    <property type="evidence" value="ECO:0007669"/>
    <property type="project" value="TreeGrafter"/>
</dbReference>
<evidence type="ECO:0000256" key="2">
    <source>
        <dbReference type="ARBA" id="ARBA00014363"/>
    </source>
</evidence>
<dbReference type="SUPFAM" id="SSF52540">
    <property type="entry name" value="P-loop containing nucleoside triphosphate hydrolases"/>
    <property type="match status" value="1"/>
</dbReference>
<comment type="catalytic activity">
    <reaction evidence="7">
        <text>DNA(n) + a 2'-deoxyribonucleoside 5'-triphosphate = DNA(n+1) + diphosphate</text>
        <dbReference type="Rhea" id="RHEA:22508"/>
        <dbReference type="Rhea" id="RHEA-COMP:17339"/>
        <dbReference type="Rhea" id="RHEA-COMP:17340"/>
        <dbReference type="ChEBI" id="CHEBI:33019"/>
        <dbReference type="ChEBI" id="CHEBI:61560"/>
        <dbReference type="ChEBI" id="CHEBI:173112"/>
        <dbReference type="EC" id="2.7.7.7"/>
    </reaction>
</comment>
<dbReference type="AlphaFoldDB" id="A0A4Y5YSI4"/>
<dbReference type="InterPro" id="IPR003593">
    <property type="entry name" value="AAA+_ATPase"/>
</dbReference>
<dbReference type="GO" id="GO:0009360">
    <property type="term" value="C:DNA polymerase III complex"/>
    <property type="evidence" value="ECO:0007669"/>
    <property type="project" value="InterPro"/>
</dbReference>
<dbReference type="GO" id="GO:0003887">
    <property type="term" value="F:DNA-directed DNA polymerase activity"/>
    <property type="evidence" value="ECO:0007669"/>
    <property type="project" value="UniProtKB-KW"/>
</dbReference>
<evidence type="ECO:0000313" key="9">
    <source>
        <dbReference type="EMBL" id="QDE35558.1"/>
    </source>
</evidence>
<protein>
    <recommendedName>
        <fullName evidence="2">DNA polymerase III subunit delta'</fullName>
        <ecNumber evidence="1">2.7.7.7</ecNumber>
    </recommendedName>
</protein>
<sequence>MPQTVAAPFPWADVWGQDAAVDTLRNAASDPSALSHAWLITGPPGSGRSTLAHAFAAALVADHPDDEAAMRQVLAGTHPDVTALRTDKVIITIAEARALVERSYFAPSAGRYRVIVVEDADRMVERTSNVLLKALEEPPEQTVWILCAPSEADLLPTIRSRVRSLRLREPDVADVARLITLRTGVDEGIAEQAARHAQRHIGMAQRLATDEAARRRRDETLRSVLGVRGVSDAVEVAGRIIQAATDDAKALTAERDAAERASLLRMVGIAEGQAVPPALRTQISALEDDQKKRATRSLRDGIDRVLTDLQSLFRDVVMLQFGRDDELINRELREDLAALAAAWPETRTLVVLDHLADTRQSLERNVAPLLALESLLVTVTSGRTP</sequence>
<dbReference type="InterPro" id="IPR050238">
    <property type="entry name" value="DNA_Rep/Repair_Clamp_Loader"/>
</dbReference>
<dbReference type="Pfam" id="PF09115">
    <property type="entry name" value="DNApol3-delta_C"/>
    <property type="match status" value="1"/>
</dbReference>
<evidence type="ECO:0000256" key="1">
    <source>
        <dbReference type="ARBA" id="ARBA00012417"/>
    </source>
</evidence>
<keyword evidence="3 9" id="KW-0808">Transferase</keyword>
<reference evidence="9 10" key="1">
    <citation type="submission" date="2019-06" db="EMBL/GenBank/DDBJ databases">
        <title>Complete genome of Microbacterium foliorum M2.</title>
        <authorList>
            <person name="Cao G."/>
        </authorList>
    </citation>
    <scope>NUCLEOTIDE SEQUENCE [LARGE SCALE GENOMIC DNA]</scope>
    <source>
        <strain evidence="9 10">M2</strain>
    </source>
</reference>
<dbReference type="InterPro" id="IPR015199">
    <property type="entry name" value="DNA_pol_III_delta_C"/>
</dbReference>
<dbReference type="PANTHER" id="PTHR11669">
    <property type="entry name" value="REPLICATION FACTOR C / DNA POLYMERASE III GAMMA-TAU SUBUNIT"/>
    <property type="match status" value="1"/>
</dbReference>
<organism evidence="9 10">
    <name type="scientific">Microbacterium foliorum</name>
    <dbReference type="NCBI Taxonomy" id="104336"/>
    <lineage>
        <taxon>Bacteria</taxon>
        <taxon>Bacillati</taxon>
        <taxon>Actinomycetota</taxon>
        <taxon>Actinomycetes</taxon>
        <taxon>Micrococcales</taxon>
        <taxon>Microbacteriaceae</taxon>
        <taxon>Microbacterium</taxon>
    </lineage>
</organism>
<keyword evidence="5" id="KW-0235">DNA replication</keyword>
<dbReference type="Pfam" id="PF13177">
    <property type="entry name" value="DNA_pol3_delta2"/>
    <property type="match status" value="1"/>
</dbReference>
<dbReference type="PANTHER" id="PTHR11669:SF8">
    <property type="entry name" value="DNA POLYMERASE III SUBUNIT DELTA"/>
    <property type="match status" value="1"/>
</dbReference>
<dbReference type="Proteomes" id="UP000316125">
    <property type="component" value="Chromosome"/>
</dbReference>
<dbReference type="EC" id="2.7.7.7" evidence="1"/>
<evidence type="ECO:0000256" key="7">
    <source>
        <dbReference type="ARBA" id="ARBA00049244"/>
    </source>
</evidence>
<dbReference type="Gene3D" id="3.40.50.300">
    <property type="entry name" value="P-loop containing nucleotide triphosphate hydrolases"/>
    <property type="match status" value="1"/>
</dbReference>
<dbReference type="EMBL" id="CP041040">
    <property type="protein sequence ID" value="QDE35558.1"/>
    <property type="molecule type" value="Genomic_DNA"/>
</dbReference>
<evidence type="ECO:0000256" key="4">
    <source>
        <dbReference type="ARBA" id="ARBA00022695"/>
    </source>
</evidence>
<evidence type="ECO:0000313" key="10">
    <source>
        <dbReference type="Proteomes" id="UP000316125"/>
    </source>
</evidence>
<dbReference type="GO" id="GO:0003677">
    <property type="term" value="F:DNA binding"/>
    <property type="evidence" value="ECO:0007669"/>
    <property type="project" value="InterPro"/>
</dbReference>
<dbReference type="NCBIfam" id="NF005926">
    <property type="entry name" value="PRK07940.1"/>
    <property type="match status" value="1"/>
</dbReference>
<evidence type="ECO:0000256" key="3">
    <source>
        <dbReference type="ARBA" id="ARBA00022679"/>
    </source>
</evidence>
<dbReference type="RefSeq" id="WP_140037733.1">
    <property type="nucleotide sequence ID" value="NZ_CP041040.1"/>
</dbReference>
<evidence type="ECO:0000256" key="5">
    <source>
        <dbReference type="ARBA" id="ARBA00022705"/>
    </source>
</evidence>
<evidence type="ECO:0000256" key="6">
    <source>
        <dbReference type="ARBA" id="ARBA00022932"/>
    </source>
</evidence>
<evidence type="ECO:0000259" key="8">
    <source>
        <dbReference type="SMART" id="SM00382"/>
    </source>
</evidence>
<feature type="domain" description="AAA+ ATPase" evidence="8">
    <location>
        <begin position="34"/>
        <end position="231"/>
    </location>
</feature>
<gene>
    <name evidence="9" type="ORF">FIV50_12640</name>
</gene>
<dbReference type="OrthoDB" id="9809531at2"/>
<proteinExistence type="predicted"/>
<accession>A0A4Y5YSI4</accession>
<dbReference type="InterPro" id="IPR027417">
    <property type="entry name" value="P-loop_NTPase"/>
</dbReference>
<name>A0A4Y5YSI4_9MICO</name>
<dbReference type="SMART" id="SM00382">
    <property type="entry name" value="AAA"/>
    <property type="match status" value="1"/>
</dbReference>
<keyword evidence="4 9" id="KW-0548">Nucleotidyltransferase</keyword>
<keyword evidence="6" id="KW-0239">DNA-directed DNA polymerase</keyword>